<dbReference type="RefSeq" id="WP_345247974.1">
    <property type="nucleotide sequence ID" value="NZ_BAABFO010000006.1"/>
</dbReference>
<accession>A0ABP8GS10</accession>
<evidence type="ECO:0000259" key="1">
    <source>
        <dbReference type="SMART" id="SM00062"/>
    </source>
</evidence>
<comment type="caution">
    <text evidence="2">The sequence shown here is derived from an EMBL/GenBank/DDBJ whole genome shotgun (WGS) entry which is preliminary data.</text>
</comment>
<dbReference type="Proteomes" id="UP001501671">
    <property type="component" value="Unassembled WGS sequence"/>
</dbReference>
<organism evidence="2 3">
    <name type="scientific">Pigmentiphaga soli</name>
    <dbReference type="NCBI Taxonomy" id="1007095"/>
    <lineage>
        <taxon>Bacteria</taxon>
        <taxon>Pseudomonadati</taxon>
        <taxon>Pseudomonadota</taxon>
        <taxon>Betaproteobacteria</taxon>
        <taxon>Burkholderiales</taxon>
        <taxon>Alcaligenaceae</taxon>
        <taxon>Pigmentiphaga</taxon>
    </lineage>
</organism>
<reference evidence="3" key="1">
    <citation type="journal article" date="2019" name="Int. J. Syst. Evol. Microbiol.">
        <title>The Global Catalogue of Microorganisms (GCM) 10K type strain sequencing project: providing services to taxonomists for standard genome sequencing and annotation.</title>
        <authorList>
            <consortium name="The Broad Institute Genomics Platform"/>
            <consortium name="The Broad Institute Genome Sequencing Center for Infectious Disease"/>
            <person name="Wu L."/>
            <person name="Ma J."/>
        </authorList>
    </citation>
    <scope>NUCLEOTIDE SEQUENCE [LARGE SCALE GENOMIC DNA]</scope>
    <source>
        <strain evidence="3">JCM 17666</strain>
    </source>
</reference>
<keyword evidence="3" id="KW-1185">Reference proteome</keyword>
<proteinExistence type="predicted"/>
<protein>
    <submittedName>
        <fullName evidence="2">ABC transporter substrate-binding protein</fullName>
    </submittedName>
</protein>
<gene>
    <name evidence="2" type="ORF">GCM10023144_15290</name>
</gene>
<sequence length="247" mass="25628">MDAIPITRALVAAVAPTGALRVALNMGNPILTGSRGGAPAPAGVAVDLSHEFARRLGVAAEFGQYRSAAESLAAVTGGAADIGFMAIDPGRAEGIHFTGAYLEIIGSYVVPPGSPIERNEQVDSPGIDVVVGLESAYDLFLTRHLRHARLLRVPLSEQVVEDMVAGGHAAGAGIRQQLEADLPRFPGVRLLDGGFMVIRQAAIIPAGRPAEARAAFDAFVEWARGSGFVRDALARHGIEGAQIAASP</sequence>
<dbReference type="SMART" id="SM00062">
    <property type="entry name" value="PBPb"/>
    <property type="match status" value="1"/>
</dbReference>
<dbReference type="Pfam" id="PF00497">
    <property type="entry name" value="SBP_bac_3"/>
    <property type="match status" value="1"/>
</dbReference>
<feature type="domain" description="Solute-binding protein family 3/N-terminal" evidence="1">
    <location>
        <begin position="19"/>
        <end position="240"/>
    </location>
</feature>
<dbReference type="Gene3D" id="3.40.190.10">
    <property type="entry name" value="Periplasmic binding protein-like II"/>
    <property type="match status" value="2"/>
</dbReference>
<evidence type="ECO:0000313" key="2">
    <source>
        <dbReference type="EMBL" id="GAA4328962.1"/>
    </source>
</evidence>
<evidence type="ECO:0000313" key="3">
    <source>
        <dbReference type="Proteomes" id="UP001501671"/>
    </source>
</evidence>
<name>A0ABP8GS10_9BURK</name>
<dbReference type="SUPFAM" id="SSF53850">
    <property type="entry name" value="Periplasmic binding protein-like II"/>
    <property type="match status" value="1"/>
</dbReference>
<dbReference type="EMBL" id="BAABFO010000006">
    <property type="protein sequence ID" value="GAA4328962.1"/>
    <property type="molecule type" value="Genomic_DNA"/>
</dbReference>
<dbReference type="InterPro" id="IPR001638">
    <property type="entry name" value="Solute-binding_3/MltF_N"/>
</dbReference>